<evidence type="ECO:0000256" key="1">
    <source>
        <dbReference type="SAM" id="Phobius"/>
    </source>
</evidence>
<keyword evidence="3" id="KW-1185">Reference proteome</keyword>
<protein>
    <submittedName>
        <fullName evidence="2">Membrane DNA delivery protein</fullName>
    </submittedName>
</protein>
<dbReference type="GeneID" id="65073123"/>
<organism evidence="2 3">
    <name type="scientific">Streptomyces phage WheeHeim</name>
    <dbReference type="NCBI Taxonomy" id="2500797"/>
    <lineage>
        <taxon>Viruses</taxon>
        <taxon>Varidnaviria</taxon>
        <taxon>Bamfordvirae</taxon>
        <taxon>Preplasmiviricota</taxon>
        <taxon>Prepoliviricotina</taxon>
        <taxon>Tectiliviricetes</taxon>
        <taxon>Kalamavirales</taxon>
        <taxon>Tectiviridae</taxon>
        <taxon>Deltatectivirus</taxon>
        <taxon>Deltatectivirus wheeheim</taxon>
    </lineage>
</organism>
<gene>
    <name evidence="2" type="primary">28</name>
    <name evidence="2" type="ORF">SEA_WHEEHEIM_28</name>
</gene>
<dbReference type="EMBL" id="MK305890">
    <property type="protein sequence ID" value="QAX92936.1"/>
    <property type="molecule type" value="Genomic_DNA"/>
</dbReference>
<reference evidence="2 3" key="1">
    <citation type="submission" date="2018-12" db="EMBL/GenBank/DDBJ databases">
        <authorList>
            <person name="Huynh A."/>
            <person name="Morcos G.S."/>
            <person name="Braun J."/>
            <person name="Danaila R."/>
            <person name="Emelio N."/>
            <person name="Mathyvannan S."/>
            <person name="Miner K."/>
            <person name="Nayak R."/>
            <person name="Norman C."/>
            <person name="Tran V."/>
            <person name="Wang J."/>
            <person name="Moy A."/>
            <person name="deCarvalho T."/>
            <person name="Erill I."/>
            <person name="Caruso S.M."/>
            <person name="Garlena R.A."/>
            <person name="Russell D.A."/>
            <person name="Pope W.H."/>
            <person name="Jacobs-Sera D."/>
            <person name="Hatfull G.F."/>
        </authorList>
    </citation>
    <scope>NUCLEOTIDE SEQUENCE [LARGE SCALE GENOMIC DNA]</scope>
</reference>
<dbReference type="KEGG" id="vg:65073123"/>
<evidence type="ECO:0000313" key="2">
    <source>
        <dbReference type="EMBL" id="QAX92936.1"/>
    </source>
</evidence>
<dbReference type="Proteomes" id="UP000290981">
    <property type="component" value="Segment"/>
</dbReference>
<accession>A0A411AXX1</accession>
<keyword evidence="1" id="KW-1133">Transmembrane helix</keyword>
<sequence length="49" mass="4962">MKGDDVIKVLMGIIAVALVTTIVMRPNSATVIKAAGSAFSGSLRAAMGK</sequence>
<feature type="transmembrane region" description="Helical" evidence="1">
    <location>
        <begin position="6"/>
        <end position="24"/>
    </location>
</feature>
<keyword evidence="1" id="KW-0472">Membrane</keyword>
<evidence type="ECO:0000313" key="3">
    <source>
        <dbReference type="Proteomes" id="UP000290981"/>
    </source>
</evidence>
<dbReference type="RefSeq" id="YP_010084087.1">
    <property type="nucleotide sequence ID" value="NC_055060.1"/>
</dbReference>
<proteinExistence type="predicted"/>
<keyword evidence="1" id="KW-0812">Transmembrane</keyword>
<name>A0A411AXX1_9VIRU</name>